<organism evidence="1 2">
    <name type="scientific">Caerostris extrusa</name>
    <name type="common">Bark spider</name>
    <name type="synonym">Caerostris bankana</name>
    <dbReference type="NCBI Taxonomy" id="172846"/>
    <lineage>
        <taxon>Eukaryota</taxon>
        <taxon>Metazoa</taxon>
        <taxon>Ecdysozoa</taxon>
        <taxon>Arthropoda</taxon>
        <taxon>Chelicerata</taxon>
        <taxon>Arachnida</taxon>
        <taxon>Araneae</taxon>
        <taxon>Araneomorphae</taxon>
        <taxon>Entelegynae</taxon>
        <taxon>Araneoidea</taxon>
        <taxon>Araneidae</taxon>
        <taxon>Caerostris</taxon>
    </lineage>
</organism>
<name>A0AAV4UIW4_CAEEX</name>
<dbReference type="AlphaFoldDB" id="A0AAV4UIW4"/>
<comment type="caution">
    <text evidence="1">The sequence shown here is derived from an EMBL/GenBank/DDBJ whole genome shotgun (WGS) entry which is preliminary data.</text>
</comment>
<sequence length="102" mass="11726">MLFIILVHRGEGKEGRIRNVESSRSFKVTISQWVTERTIQKTPITSPVDVRPIKTAYNLLHREERMEGIIRNDESGRTFKGNYSAMCHKKGNSESTSLYSLL</sequence>
<accession>A0AAV4UIW4</accession>
<keyword evidence="2" id="KW-1185">Reference proteome</keyword>
<evidence type="ECO:0000313" key="1">
    <source>
        <dbReference type="EMBL" id="GIY57713.1"/>
    </source>
</evidence>
<reference evidence="1 2" key="1">
    <citation type="submission" date="2021-06" db="EMBL/GenBank/DDBJ databases">
        <title>Caerostris extrusa draft genome.</title>
        <authorList>
            <person name="Kono N."/>
            <person name="Arakawa K."/>
        </authorList>
    </citation>
    <scope>NUCLEOTIDE SEQUENCE [LARGE SCALE GENOMIC DNA]</scope>
</reference>
<gene>
    <name evidence="1" type="ORF">CEXT_405651</name>
</gene>
<dbReference type="Proteomes" id="UP001054945">
    <property type="component" value="Unassembled WGS sequence"/>
</dbReference>
<protein>
    <submittedName>
        <fullName evidence="1">Uncharacterized protein</fullName>
    </submittedName>
</protein>
<evidence type="ECO:0000313" key="2">
    <source>
        <dbReference type="Proteomes" id="UP001054945"/>
    </source>
</evidence>
<dbReference type="EMBL" id="BPLR01012951">
    <property type="protein sequence ID" value="GIY57713.1"/>
    <property type="molecule type" value="Genomic_DNA"/>
</dbReference>
<proteinExistence type="predicted"/>